<proteinExistence type="predicted"/>
<dbReference type="KEGG" id="dtx:ATSB10_19990"/>
<dbReference type="SUPFAM" id="SSF160544">
    <property type="entry name" value="EscU C-terminal domain-like"/>
    <property type="match status" value="1"/>
</dbReference>
<evidence type="ECO:0000313" key="2">
    <source>
        <dbReference type="EMBL" id="AND69453.1"/>
    </source>
</evidence>
<evidence type="ECO:0000256" key="1">
    <source>
        <dbReference type="SAM" id="MobiDB-lite"/>
    </source>
</evidence>
<keyword evidence="3" id="KW-1185">Reference proteome</keyword>
<evidence type="ECO:0008006" key="4">
    <source>
        <dbReference type="Google" id="ProtNLM"/>
    </source>
</evidence>
<name>A0A160N0X7_9GAMM</name>
<accession>A0A160N0X7</accession>
<dbReference type="AlphaFoldDB" id="A0A160N0X7"/>
<dbReference type="PATRIC" id="fig|445710.3.peg.1996"/>
<organism evidence="2 3">
    <name type="scientific">Dyella thiooxydans</name>
    <dbReference type="NCBI Taxonomy" id="445710"/>
    <lineage>
        <taxon>Bacteria</taxon>
        <taxon>Pseudomonadati</taxon>
        <taxon>Pseudomonadota</taxon>
        <taxon>Gammaproteobacteria</taxon>
        <taxon>Lysobacterales</taxon>
        <taxon>Rhodanobacteraceae</taxon>
        <taxon>Dyella</taxon>
    </lineage>
</organism>
<gene>
    <name evidence="2" type="ORF">ATSB10_19990</name>
</gene>
<protein>
    <recommendedName>
        <fullName evidence="4">Flagellar biosynthesis protein</fullName>
    </recommendedName>
</protein>
<reference evidence="2 3" key="1">
    <citation type="submission" date="2016-02" db="EMBL/GenBank/DDBJ databases">
        <title>Complete genome sequencing and analysis of ATSB10, Dyella thiooxydans isolated from rhizosphere soil of sunflower (Helianthus annuus L.).</title>
        <authorList>
            <person name="Lee Y."/>
            <person name="Hwangbo K."/>
            <person name="Chung H."/>
            <person name="Yoo J."/>
            <person name="Kim K.Y."/>
            <person name="Sa T.M."/>
            <person name="Um Y."/>
            <person name="Madhaiyan M."/>
        </authorList>
    </citation>
    <scope>NUCLEOTIDE SEQUENCE [LARGE SCALE GENOMIC DNA]</scope>
    <source>
        <strain evidence="2 3">ATSB10</strain>
    </source>
</reference>
<dbReference type="RefSeq" id="WP_017463757.1">
    <property type="nucleotide sequence ID" value="NZ_CP014841.1"/>
</dbReference>
<dbReference type="STRING" id="445710.ATSB10_19990"/>
<dbReference type="InterPro" id="IPR029025">
    <property type="entry name" value="T3SS_substrate_exporter_C"/>
</dbReference>
<dbReference type="Proteomes" id="UP000077255">
    <property type="component" value="Chromosome"/>
</dbReference>
<dbReference type="Gene3D" id="3.40.1690.10">
    <property type="entry name" value="secretion proteins EscU"/>
    <property type="match status" value="1"/>
</dbReference>
<evidence type="ECO:0000313" key="3">
    <source>
        <dbReference type="Proteomes" id="UP000077255"/>
    </source>
</evidence>
<dbReference type="OrthoDB" id="5956146at2"/>
<dbReference type="EMBL" id="CP014841">
    <property type="protein sequence ID" value="AND69453.1"/>
    <property type="molecule type" value="Genomic_DNA"/>
</dbReference>
<sequence>MTQSLPNPQRRVTLRLGTGGKDAPAAPRVPAETLDLLLARARDQGIPLHPDPQIAALLASLRLRDDVPGTLYAAAASVLACVYEASGEKL</sequence>
<feature type="region of interest" description="Disordered" evidence="1">
    <location>
        <begin position="1"/>
        <end position="27"/>
    </location>
</feature>